<gene>
    <name evidence="1" type="ORF">ERS852461_01360</name>
</gene>
<dbReference type="Proteomes" id="UP000095606">
    <property type="component" value="Unassembled WGS sequence"/>
</dbReference>
<protein>
    <submittedName>
        <fullName evidence="1">Uncharacterized protein</fullName>
    </submittedName>
</protein>
<dbReference type="AlphaFoldDB" id="A0A174ISJ7"/>
<accession>A0A174ISJ7</accession>
<organism evidence="1 2">
    <name type="scientific">Bacteroides faecis</name>
    <dbReference type="NCBI Taxonomy" id="674529"/>
    <lineage>
        <taxon>Bacteria</taxon>
        <taxon>Pseudomonadati</taxon>
        <taxon>Bacteroidota</taxon>
        <taxon>Bacteroidia</taxon>
        <taxon>Bacteroidales</taxon>
        <taxon>Bacteroidaceae</taxon>
        <taxon>Bacteroides</taxon>
    </lineage>
</organism>
<sequence>MSFRRLQGVRIYSFVRTREEPSFHTVTNISPFVVSRSSIHMVCDKLTERLCHLRKRLCQTSEMVVQSAWHSCATAMAQSCQRRGTSMPKAWHKQSIPSTPRPLYFPCPSDRTIVKDKDRAKFLNNKSANACFTGILSVPSMPDTNKIKSRKIKIEK</sequence>
<name>A0A174ISJ7_9BACE</name>
<evidence type="ECO:0000313" key="1">
    <source>
        <dbReference type="EMBL" id="CUO87880.1"/>
    </source>
</evidence>
<evidence type="ECO:0000313" key="2">
    <source>
        <dbReference type="Proteomes" id="UP000095606"/>
    </source>
</evidence>
<proteinExistence type="predicted"/>
<dbReference type="EMBL" id="CZAE01000004">
    <property type="protein sequence ID" value="CUO87880.1"/>
    <property type="molecule type" value="Genomic_DNA"/>
</dbReference>
<reference evidence="1 2" key="1">
    <citation type="submission" date="2015-09" db="EMBL/GenBank/DDBJ databases">
        <authorList>
            <consortium name="Pathogen Informatics"/>
        </authorList>
    </citation>
    <scope>NUCLEOTIDE SEQUENCE [LARGE SCALE GENOMIC DNA]</scope>
    <source>
        <strain evidence="1 2">2789STDY5834846</strain>
    </source>
</reference>